<proteinExistence type="predicted"/>
<evidence type="ECO:0000313" key="1">
    <source>
        <dbReference type="EMBL" id="VXC57021.1"/>
    </source>
</evidence>
<reference evidence="1 2" key="1">
    <citation type="submission" date="2019-10" db="EMBL/GenBank/DDBJ databases">
        <authorList>
            <person name="Karimi E."/>
        </authorList>
    </citation>
    <scope>NUCLEOTIDE SEQUENCE [LARGE SCALE GENOMIC DNA]</scope>
    <source>
        <strain evidence="1">Sphingobacterium sp. 8BC</strain>
    </source>
</reference>
<dbReference type="EMBL" id="CABWMV010000006">
    <property type="protein sequence ID" value="VXC57021.1"/>
    <property type="molecule type" value="Genomic_DNA"/>
</dbReference>
<protein>
    <submittedName>
        <fullName evidence="1">Uncharacterized protein</fullName>
    </submittedName>
</protein>
<name>A0A653ZNX8_SPHMU</name>
<dbReference type="Proteomes" id="UP000432350">
    <property type="component" value="Unassembled WGS sequence"/>
</dbReference>
<gene>
    <name evidence="1" type="ORF">SPHINGO8BC_140269</name>
</gene>
<evidence type="ECO:0000313" key="2">
    <source>
        <dbReference type="Proteomes" id="UP000432350"/>
    </source>
</evidence>
<sequence length="37" mass="4133">MDIAKQINTAIDVICQGETYFSSGISKIVQSHFNKMN</sequence>
<dbReference type="AlphaFoldDB" id="A0A653ZNX8"/>
<accession>A0A653ZNX8</accession>
<organism evidence="1 2">
    <name type="scientific">Sphingobacterium multivorum</name>
    <dbReference type="NCBI Taxonomy" id="28454"/>
    <lineage>
        <taxon>Bacteria</taxon>
        <taxon>Pseudomonadati</taxon>
        <taxon>Bacteroidota</taxon>
        <taxon>Sphingobacteriia</taxon>
        <taxon>Sphingobacteriales</taxon>
        <taxon>Sphingobacteriaceae</taxon>
        <taxon>Sphingobacterium</taxon>
    </lineage>
</organism>